<organism evidence="16 17">
    <name type="scientific">Emiliania huxleyi (strain CCMP1516)</name>
    <dbReference type="NCBI Taxonomy" id="280463"/>
    <lineage>
        <taxon>Eukaryota</taxon>
        <taxon>Haptista</taxon>
        <taxon>Haptophyta</taxon>
        <taxon>Prymnesiophyceae</taxon>
        <taxon>Isochrysidales</taxon>
        <taxon>Noelaerhabdaceae</taxon>
        <taxon>Emiliania</taxon>
    </lineage>
</organism>
<evidence type="ECO:0000256" key="12">
    <source>
        <dbReference type="PROSITE-ProRule" id="PRU00209"/>
    </source>
</evidence>
<dbReference type="GO" id="GO:0004825">
    <property type="term" value="F:methionine-tRNA ligase activity"/>
    <property type="evidence" value="ECO:0007669"/>
    <property type="project" value="UniProtKB-EC"/>
</dbReference>
<dbReference type="GO" id="GO:0006431">
    <property type="term" value="P:methionyl-tRNA aminoacylation"/>
    <property type="evidence" value="ECO:0007669"/>
    <property type="project" value="InterPro"/>
</dbReference>
<dbReference type="Gene3D" id="2.40.50.140">
    <property type="entry name" value="Nucleic acid-binding proteins"/>
    <property type="match status" value="1"/>
</dbReference>
<evidence type="ECO:0000256" key="6">
    <source>
        <dbReference type="ARBA" id="ARBA00022840"/>
    </source>
</evidence>
<feature type="coiled-coil region" evidence="14">
    <location>
        <begin position="488"/>
        <end position="517"/>
    </location>
</feature>
<dbReference type="CDD" id="cd02799">
    <property type="entry name" value="tRNA_bind_EMAP-II_like"/>
    <property type="match status" value="1"/>
</dbReference>
<dbReference type="PROSITE" id="PS50886">
    <property type="entry name" value="TRBD"/>
    <property type="match status" value="1"/>
</dbReference>
<comment type="catalytic activity">
    <reaction evidence="11">
        <text>tRNA(Met) + L-methionine + ATP = L-methionyl-tRNA(Met) + AMP + diphosphate</text>
        <dbReference type="Rhea" id="RHEA:13481"/>
        <dbReference type="Rhea" id="RHEA-COMP:9667"/>
        <dbReference type="Rhea" id="RHEA-COMP:9698"/>
        <dbReference type="ChEBI" id="CHEBI:30616"/>
        <dbReference type="ChEBI" id="CHEBI:33019"/>
        <dbReference type="ChEBI" id="CHEBI:57844"/>
        <dbReference type="ChEBI" id="CHEBI:78442"/>
        <dbReference type="ChEBI" id="CHEBI:78530"/>
        <dbReference type="ChEBI" id="CHEBI:456215"/>
        <dbReference type="EC" id="6.1.1.10"/>
    </reaction>
</comment>
<protein>
    <recommendedName>
        <fullName evidence="1">methionine--tRNA ligase</fullName>
        <ecNumber evidence="1">6.1.1.10</ecNumber>
    </recommendedName>
    <alternativeName>
        <fullName evidence="10">Methionyl-tRNA synthetase</fullName>
    </alternativeName>
</protein>
<dbReference type="EnsemblProtists" id="EOD04492">
    <property type="protein sequence ID" value="EOD04492"/>
    <property type="gene ID" value="EMIHUDRAFT_417170"/>
</dbReference>
<dbReference type="GO" id="GO:0000049">
    <property type="term" value="F:tRNA binding"/>
    <property type="evidence" value="ECO:0007669"/>
    <property type="project" value="UniProtKB-UniRule"/>
</dbReference>
<dbReference type="eggNOG" id="KOG0436">
    <property type="taxonomic scope" value="Eukaryota"/>
</dbReference>
<dbReference type="RefSeq" id="XP_005756921.1">
    <property type="nucleotide sequence ID" value="XM_005756864.1"/>
</dbReference>
<dbReference type="InterPro" id="IPR041872">
    <property type="entry name" value="Anticodon_Met"/>
</dbReference>
<dbReference type="CDD" id="cd07957">
    <property type="entry name" value="Anticodon_Ia_Met"/>
    <property type="match status" value="1"/>
</dbReference>
<keyword evidence="2" id="KW-0963">Cytoplasm</keyword>
<dbReference type="InterPro" id="IPR015413">
    <property type="entry name" value="Methionyl/Leucyl_tRNA_Synth"/>
</dbReference>
<dbReference type="SUPFAM" id="SSF47323">
    <property type="entry name" value="Anticodon-binding domain of a subclass of class I aminoacyl-tRNA synthetases"/>
    <property type="match status" value="1"/>
</dbReference>
<proteinExistence type="inferred from homology"/>
<keyword evidence="7 12" id="KW-0694">RNA-binding</keyword>
<dbReference type="Pfam" id="PF01588">
    <property type="entry name" value="tRNA_bind"/>
    <property type="match status" value="1"/>
</dbReference>
<feature type="domain" description="TRNA-binding" evidence="15">
    <location>
        <begin position="530"/>
        <end position="634"/>
    </location>
</feature>
<evidence type="ECO:0000256" key="11">
    <source>
        <dbReference type="ARBA" id="ARBA00047364"/>
    </source>
</evidence>
<dbReference type="Proteomes" id="UP000013827">
    <property type="component" value="Unassembled WGS sequence"/>
</dbReference>
<evidence type="ECO:0000256" key="1">
    <source>
        <dbReference type="ARBA" id="ARBA00012838"/>
    </source>
</evidence>
<dbReference type="PRINTS" id="PR01041">
    <property type="entry name" value="TRNASYNTHMET"/>
</dbReference>
<dbReference type="SUPFAM" id="SSF52374">
    <property type="entry name" value="Nucleotidylyl transferase"/>
    <property type="match status" value="1"/>
</dbReference>
<dbReference type="Pfam" id="PF09334">
    <property type="entry name" value="tRNA-synt_1g"/>
    <property type="match status" value="2"/>
</dbReference>
<dbReference type="InterPro" id="IPR009080">
    <property type="entry name" value="tRNAsynth_Ia_anticodon-bd"/>
</dbReference>
<dbReference type="AlphaFoldDB" id="A0A0D3HZQ7"/>
<evidence type="ECO:0000256" key="14">
    <source>
        <dbReference type="SAM" id="Coils"/>
    </source>
</evidence>
<dbReference type="InterPro" id="IPR012340">
    <property type="entry name" value="NA-bd_OB-fold"/>
</dbReference>
<dbReference type="Gene3D" id="1.10.730.10">
    <property type="entry name" value="Isoleucyl-tRNA Synthetase, Domain 1"/>
    <property type="match status" value="1"/>
</dbReference>
<evidence type="ECO:0000256" key="5">
    <source>
        <dbReference type="ARBA" id="ARBA00022741"/>
    </source>
</evidence>
<reference evidence="17" key="1">
    <citation type="journal article" date="2013" name="Nature">
        <title>Pan genome of the phytoplankton Emiliania underpins its global distribution.</title>
        <authorList>
            <person name="Read B.A."/>
            <person name="Kegel J."/>
            <person name="Klute M.J."/>
            <person name="Kuo A."/>
            <person name="Lefebvre S.C."/>
            <person name="Maumus F."/>
            <person name="Mayer C."/>
            <person name="Miller J."/>
            <person name="Monier A."/>
            <person name="Salamov A."/>
            <person name="Young J."/>
            <person name="Aguilar M."/>
            <person name="Claverie J.M."/>
            <person name="Frickenhaus S."/>
            <person name="Gonzalez K."/>
            <person name="Herman E.K."/>
            <person name="Lin Y.C."/>
            <person name="Napier J."/>
            <person name="Ogata H."/>
            <person name="Sarno A.F."/>
            <person name="Shmutz J."/>
            <person name="Schroeder D."/>
            <person name="de Vargas C."/>
            <person name="Verret F."/>
            <person name="von Dassow P."/>
            <person name="Valentin K."/>
            <person name="Van de Peer Y."/>
            <person name="Wheeler G."/>
            <person name="Dacks J.B."/>
            <person name="Delwiche C.F."/>
            <person name="Dyhrman S.T."/>
            <person name="Glockner G."/>
            <person name="John U."/>
            <person name="Richards T."/>
            <person name="Worden A.Z."/>
            <person name="Zhang X."/>
            <person name="Grigoriev I.V."/>
            <person name="Allen A.E."/>
            <person name="Bidle K."/>
            <person name="Borodovsky M."/>
            <person name="Bowler C."/>
            <person name="Brownlee C."/>
            <person name="Cock J.M."/>
            <person name="Elias M."/>
            <person name="Gladyshev V.N."/>
            <person name="Groth M."/>
            <person name="Guda C."/>
            <person name="Hadaegh A."/>
            <person name="Iglesias-Rodriguez M.D."/>
            <person name="Jenkins J."/>
            <person name="Jones B.M."/>
            <person name="Lawson T."/>
            <person name="Leese F."/>
            <person name="Lindquist E."/>
            <person name="Lobanov A."/>
            <person name="Lomsadze A."/>
            <person name="Malik S.B."/>
            <person name="Marsh M.E."/>
            <person name="Mackinder L."/>
            <person name="Mock T."/>
            <person name="Mueller-Roeber B."/>
            <person name="Pagarete A."/>
            <person name="Parker M."/>
            <person name="Probert I."/>
            <person name="Quesneville H."/>
            <person name="Raines C."/>
            <person name="Rensing S.A."/>
            <person name="Riano-Pachon D.M."/>
            <person name="Richier S."/>
            <person name="Rokitta S."/>
            <person name="Shiraiwa Y."/>
            <person name="Soanes D.M."/>
            <person name="van der Giezen M."/>
            <person name="Wahlund T.M."/>
            <person name="Williams B."/>
            <person name="Wilson W."/>
            <person name="Wolfe G."/>
            <person name="Wurch L.L."/>
        </authorList>
    </citation>
    <scope>NUCLEOTIDE SEQUENCE</scope>
</reference>
<dbReference type="InterPro" id="IPR023457">
    <property type="entry name" value="Met-tRNA_synth_2"/>
</dbReference>
<dbReference type="InterPro" id="IPR014758">
    <property type="entry name" value="Met-tRNA_synth"/>
</dbReference>
<evidence type="ECO:0000256" key="3">
    <source>
        <dbReference type="ARBA" id="ARBA00022555"/>
    </source>
</evidence>
<dbReference type="eggNOG" id="KOG2241">
    <property type="taxonomic scope" value="Eukaryota"/>
</dbReference>
<keyword evidence="17" id="KW-1185">Reference proteome</keyword>
<evidence type="ECO:0000256" key="10">
    <source>
        <dbReference type="ARBA" id="ARBA00030904"/>
    </source>
</evidence>
<dbReference type="SUPFAM" id="SSF50249">
    <property type="entry name" value="Nucleic acid-binding proteins"/>
    <property type="match status" value="1"/>
</dbReference>
<dbReference type="HOGENOM" id="CLU_009710_9_4_1"/>
<dbReference type="OMA" id="VIWPCIL"/>
<keyword evidence="5 13" id="KW-0547">Nucleotide-binding</keyword>
<dbReference type="PANTHER" id="PTHR43326">
    <property type="entry name" value="METHIONYL-TRNA SYNTHETASE"/>
    <property type="match status" value="1"/>
</dbReference>
<dbReference type="GO" id="GO:0005524">
    <property type="term" value="F:ATP binding"/>
    <property type="evidence" value="ECO:0007669"/>
    <property type="project" value="UniProtKB-KW"/>
</dbReference>
<keyword evidence="8 13" id="KW-0648">Protein biosynthesis</keyword>
<evidence type="ECO:0000256" key="13">
    <source>
        <dbReference type="RuleBase" id="RU363039"/>
    </source>
</evidence>
<keyword evidence="3 12" id="KW-0820">tRNA-binding</keyword>
<dbReference type="PANTHER" id="PTHR43326:SF2">
    <property type="entry name" value="METHIONINE--TRNA LIGASE"/>
    <property type="match status" value="1"/>
</dbReference>
<evidence type="ECO:0000259" key="15">
    <source>
        <dbReference type="PROSITE" id="PS50886"/>
    </source>
</evidence>
<dbReference type="InterPro" id="IPR033911">
    <property type="entry name" value="MetRS_core"/>
</dbReference>
<name>A0A0D3HZQ7_EMIH1</name>
<dbReference type="Pfam" id="PF19303">
    <property type="entry name" value="Anticodon_3"/>
    <property type="match status" value="1"/>
</dbReference>
<keyword evidence="14" id="KW-0175">Coiled coil</keyword>
<dbReference type="KEGG" id="ehx:EMIHUDRAFT_417170"/>
<comment type="similarity">
    <text evidence="13">Belongs to the class-I aminoacyl-tRNA synthetase family.</text>
</comment>
<sequence>MGHAYEGVCADVIARYHRAYGREVFFLTGADEHGQKISDTAAAQGIRPIELCDRAVAGFRALNAKLGVSNDFYVRTTSPAHKAACQALWRRAVESGDVYLGSYEGWYNVREETFVTETEAQASEYKDPVSGVPLQKMQESSYMFKMAKYHEQVEAHIRSHPEFIQPESRRNEILDRLKEPLRDLSVSRATFTWGIPVPGDEKHVMYVWFDALTNYLSGIEYGSGGKDGFWPCDVHLIGKDIIWFHCIIWPALLLSLGIPLPRCVLAHGFVHGSDGRKMSKSLGNVVDPLDVLTRHSVDVFRFFLVRDAPFGGDLTFSEDALVLRQNAELADNYGNLVQRATVLCKKDCGGVVPAAEADAVVDLSALREAVEAEMQRFAIDQALYLVLRALDVANKYVTDAAPWKLPAGDPKRRVVVRTLLEVIYACTHFLAPVLVDAAQRVWEKLGTPPVPIWRLRPTLSNLVPGTPVAASASKDDVLFAKGETEGARARLEEEAAKKRAAKEAQAARAAAEQAAAARAAAGGGGGVAEELHKLDLRVGRVLKVERHSEADSLYVEEVDLGEPTGPRRVVSGLVKYMTAEALLGRRVVLLANTKPSKLKGVESQAMLLCAFAADGSAVELVEPPPAAPLGERVVFDGHDAPPEKQLNPRKKLWDRLQPEMNTAPDGTARFQQLPFSTPHGPCKCASIAGGAIK</sequence>
<evidence type="ECO:0000313" key="16">
    <source>
        <dbReference type="EnsemblProtists" id="EOD04492"/>
    </source>
</evidence>
<evidence type="ECO:0000256" key="8">
    <source>
        <dbReference type="ARBA" id="ARBA00022917"/>
    </source>
</evidence>
<evidence type="ECO:0000256" key="7">
    <source>
        <dbReference type="ARBA" id="ARBA00022884"/>
    </source>
</evidence>
<dbReference type="InterPro" id="IPR014729">
    <property type="entry name" value="Rossmann-like_a/b/a_fold"/>
</dbReference>
<dbReference type="GeneID" id="17250649"/>
<dbReference type="Gene3D" id="3.40.50.620">
    <property type="entry name" value="HUPs"/>
    <property type="match status" value="1"/>
</dbReference>
<evidence type="ECO:0000313" key="17">
    <source>
        <dbReference type="Proteomes" id="UP000013827"/>
    </source>
</evidence>
<dbReference type="FunFam" id="2.170.220.10:FF:000002">
    <property type="entry name" value="Methionine--tRNA ligase"/>
    <property type="match status" value="1"/>
</dbReference>
<evidence type="ECO:0000256" key="4">
    <source>
        <dbReference type="ARBA" id="ARBA00022598"/>
    </source>
</evidence>
<dbReference type="STRING" id="2903.R1B615"/>
<reference evidence="16" key="2">
    <citation type="submission" date="2024-10" db="UniProtKB">
        <authorList>
            <consortium name="EnsemblProtists"/>
        </authorList>
    </citation>
    <scope>IDENTIFICATION</scope>
</reference>
<dbReference type="InterPro" id="IPR002547">
    <property type="entry name" value="tRNA-bd_dom"/>
</dbReference>
<keyword evidence="6 13" id="KW-0067">ATP-binding</keyword>
<accession>A0A0D3HZQ7</accession>
<evidence type="ECO:0000256" key="2">
    <source>
        <dbReference type="ARBA" id="ARBA00022490"/>
    </source>
</evidence>
<dbReference type="Gene3D" id="2.170.220.10">
    <property type="match status" value="1"/>
</dbReference>
<dbReference type="NCBIfam" id="TIGR00398">
    <property type="entry name" value="metG"/>
    <property type="match status" value="1"/>
</dbReference>
<dbReference type="CDD" id="cd00814">
    <property type="entry name" value="MetRS_core"/>
    <property type="match status" value="1"/>
</dbReference>
<evidence type="ECO:0000256" key="9">
    <source>
        <dbReference type="ARBA" id="ARBA00023146"/>
    </source>
</evidence>
<dbReference type="PaxDb" id="2903-EOD04492"/>
<keyword evidence="9 13" id="KW-0030">Aminoacyl-tRNA synthetase</keyword>
<keyword evidence="4 13" id="KW-0436">Ligase</keyword>
<dbReference type="EC" id="6.1.1.10" evidence="1"/>